<dbReference type="SUPFAM" id="SSF81301">
    <property type="entry name" value="Nucleotidyltransferase"/>
    <property type="match status" value="1"/>
</dbReference>
<organism evidence="2 3">
    <name type="scientific">Venenivibrio stagnispumantis</name>
    <dbReference type="NCBI Taxonomy" id="407998"/>
    <lineage>
        <taxon>Bacteria</taxon>
        <taxon>Pseudomonadati</taxon>
        <taxon>Aquificota</taxon>
        <taxon>Aquificia</taxon>
        <taxon>Aquificales</taxon>
        <taxon>Hydrogenothermaceae</taxon>
        <taxon>Venenivibrio</taxon>
    </lineage>
</organism>
<evidence type="ECO:0000259" key="1">
    <source>
        <dbReference type="Pfam" id="PF18765"/>
    </source>
</evidence>
<dbReference type="CDD" id="cd05403">
    <property type="entry name" value="NT_KNTase_like"/>
    <property type="match status" value="1"/>
</dbReference>
<dbReference type="Gene3D" id="3.30.460.10">
    <property type="entry name" value="Beta Polymerase, domain 2"/>
    <property type="match status" value="1"/>
</dbReference>
<sequence length="100" mass="11488">MGNIRLTEEEINYIREIAKDVFGEDVKVWIFGSRVNPNLKGGDIDLYIETANIENLIDKKLTFLVKLKDRIGEQKIDLIIKPLECNEPICKEIKKSGVEL</sequence>
<feature type="domain" description="Polymerase beta nucleotidyltransferase" evidence="1">
    <location>
        <begin position="26"/>
        <end position="99"/>
    </location>
</feature>
<accession>A0AA46ADP4</accession>
<dbReference type="RefSeq" id="WP_265134453.1">
    <property type="nucleotide sequence ID" value="NZ_FXTX01000004.1"/>
</dbReference>
<dbReference type="InterPro" id="IPR041633">
    <property type="entry name" value="Polbeta"/>
</dbReference>
<gene>
    <name evidence="2" type="ORF">SAMN06264868_10493</name>
</gene>
<name>A0AA46ADP4_9AQUI</name>
<protein>
    <submittedName>
        <fullName evidence="2">Nucleotidyltransferase domain-containing protein</fullName>
    </submittedName>
</protein>
<evidence type="ECO:0000313" key="2">
    <source>
        <dbReference type="EMBL" id="SMP06832.1"/>
    </source>
</evidence>
<reference evidence="2" key="1">
    <citation type="submission" date="2017-05" db="EMBL/GenBank/DDBJ databases">
        <authorList>
            <person name="Varghese N."/>
            <person name="Submissions S."/>
        </authorList>
    </citation>
    <scope>NUCLEOTIDE SEQUENCE</scope>
    <source>
        <strain evidence="2">DSM 18763</strain>
    </source>
</reference>
<dbReference type="EMBL" id="FXTX01000004">
    <property type="protein sequence ID" value="SMP06832.1"/>
    <property type="molecule type" value="Genomic_DNA"/>
</dbReference>
<dbReference type="Pfam" id="PF18765">
    <property type="entry name" value="Polbeta"/>
    <property type="match status" value="1"/>
</dbReference>
<dbReference type="InterPro" id="IPR043519">
    <property type="entry name" value="NT_sf"/>
</dbReference>
<dbReference type="AlphaFoldDB" id="A0AA46ADP4"/>
<keyword evidence="3" id="KW-1185">Reference proteome</keyword>
<evidence type="ECO:0000313" key="3">
    <source>
        <dbReference type="Proteomes" id="UP001157947"/>
    </source>
</evidence>
<comment type="caution">
    <text evidence="2">The sequence shown here is derived from an EMBL/GenBank/DDBJ whole genome shotgun (WGS) entry which is preliminary data.</text>
</comment>
<dbReference type="Proteomes" id="UP001157947">
    <property type="component" value="Unassembled WGS sequence"/>
</dbReference>
<proteinExistence type="predicted"/>